<keyword evidence="1" id="KW-0472">Membrane</keyword>
<dbReference type="STRING" id="1802538.A2382_01595"/>
<comment type="caution">
    <text evidence="2">The sequence shown here is derived from an EMBL/GenBank/DDBJ whole genome shotgun (WGS) entry which is preliminary data.</text>
</comment>
<keyword evidence="1" id="KW-1133">Transmembrane helix</keyword>
<evidence type="ECO:0000256" key="1">
    <source>
        <dbReference type="SAM" id="Phobius"/>
    </source>
</evidence>
<keyword evidence="1" id="KW-0812">Transmembrane</keyword>
<organism evidence="2 3">
    <name type="scientific">Candidatus Woesebacteria bacterium RIFOXYB1_FULL_38_16</name>
    <dbReference type="NCBI Taxonomy" id="1802538"/>
    <lineage>
        <taxon>Bacteria</taxon>
        <taxon>Candidatus Woeseibacteriota</taxon>
    </lineage>
</organism>
<evidence type="ECO:0000313" key="3">
    <source>
        <dbReference type="Proteomes" id="UP000178999"/>
    </source>
</evidence>
<dbReference type="AlphaFoldDB" id="A0A1F8CWL8"/>
<dbReference type="Proteomes" id="UP000178999">
    <property type="component" value="Unassembled WGS sequence"/>
</dbReference>
<reference evidence="2 3" key="1">
    <citation type="journal article" date="2016" name="Nat. Commun.">
        <title>Thousands of microbial genomes shed light on interconnected biogeochemical processes in an aquifer system.</title>
        <authorList>
            <person name="Anantharaman K."/>
            <person name="Brown C.T."/>
            <person name="Hug L.A."/>
            <person name="Sharon I."/>
            <person name="Castelle C.J."/>
            <person name="Probst A.J."/>
            <person name="Thomas B.C."/>
            <person name="Singh A."/>
            <person name="Wilkins M.J."/>
            <person name="Karaoz U."/>
            <person name="Brodie E.L."/>
            <person name="Williams K.H."/>
            <person name="Hubbard S.S."/>
            <person name="Banfield J.F."/>
        </authorList>
    </citation>
    <scope>NUCLEOTIDE SEQUENCE [LARGE SCALE GENOMIC DNA]</scope>
</reference>
<proteinExistence type="predicted"/>
<dbReference type="EMBL" id="MGHY01000004">
    <property type="protein sequence ID" value="OGM80118.1"/>
    <property type="molecule type" value="Genomic_DNA"/>
</dbReference>
<evidence type="ECO:0000313" key="2">
    <source>
        <dbReference type="EMBL" id="OGM80118.1"/>
    </source>
</evidence>
<name>A0A1F8CWL8_9BACT</name>
<gene>
    <name evidence="2" type="ORF">A2382_01595</name>
</gene>
<sequence length="61" mass="6961">MKSSVYNSVKRGNFKIISIIFLLLVVAAVSFLLGQNYQNQKNNLDLSRKLGPECYKKLINQ</sequence>
<accession>A0A1F8CWL8</accession>
<feature type="transmembrane region" description="Helical" evidence="1">
    <location>
        <begin position="12"/>
        <end position="33"/>
    </location>
</feature>
<protein>
    <submittedName>
        <fullName evidence="2">Uncharacterized protein</fullName>
    </submittedName>
</protein>